<keyword evidence="2" id="KW-0446">Lipid-binding</keyword>
<dbReference type="EMBL" id="JBCGBO010000001">
    <property type="protein sequence ID" value="KAK9228387.1"/>
    <property type="molecule type" value="Genomic_DNA"/>
</dbReference>
<dbReference type="PROSITE" id="PS50966">
    <property type="entry name" value="ZF_SWIM"/>
    <property type="match status" value="1"/>
</dbReference>
<evidence type="ECO:0008006" key="8">
    <source>
        <dbReference type="Google" id="ProtNLM"/>
    </source>
</evidence>
<keyword evidence="7" id="KW-1185">Reference proteome</keyword>
<dbReference type="PANTHER" id="PTHR23310">
    <property type="entry name" value="ACYL-COA-BINDING PROTEIN, ACBP"/>
    <property type="match status" value="1"/>
</dbReference>
<dbReference type="InterPro" id="IPR014352">
    <property type="entry name" value="FERM/acyl-CoA-bd_prot_sf"/>
</dbReference>
<evidence type="ECO:0000256" key="2">
    <source>
        <dbReference type="ARBA" id="ARBA00023121"/>
    </source>
</evidence>
<dbReference type="Gene3D" id="1.20.80.10">
    <property type="match status" value="1"/>
</dbReference>
<reference evidence="6 7" key="1">
    <citation type="submission" date="2024-05" db="EMBL/GenBank/DDBJ databases">
        <title>Haplotype-resolved chromosome-level genome assembly of Huyou (Citrus changshanensis).</title>
        <authorList>
            <person name="Miao C."/>
            <person name="Chen W."/>
            <person name="Wu Y."/>
            <person name="Wang L."/>
            <person name="Zhao S."/>
            <person name="Grierson D."/>
            <person name="Xu C."/>
            <person name="Chen K."/>
        </authorList>
    </citation>
    <scope>NUCLEOTIDE SEQUENCE [LARGE SCALE GENOMIC DNA]</scope>
    <source>
        <strain evidence="6">01-14</strain>
        <tissue evidence="6">Leaf</tissue>
    </source>
</reference>
<keyword evidence="3" id="KW-0862">Zinc</keyword>
<dbReference type="Proteomes" id="UP001428341">
    <property type="component" value="Unassembled WGS sequence"/>
</dbReference>
<dbReference type="GO" id="GO:0000062">
    <property type="term" value="F:fatty-acyl-CoA binding"/>
    <property type="evidence" value="ECO:0007669"/>
    <property type="project" value="InterPro"/>
</dbReference>
<dbReference type="PROSITE" id="PS51228">
    <property type="entry name" value="ACB_2"/>
    <property type="match status" value="1"/>
</dbReference>
<gene>
    <name evidence="6" type="ORF">WN944_021337</name>
</gene>
<dbReference type="InterPro" id="IPR000582">
    <property type="entry name" value="Acyl-CoA-binding_protein"/>
</dbReference>
<keyword evidence="3" id="KW-0479">Metal-binding</keyword>
<dbReference type="InterPro" id="IPR035984">
    <property type="entry name" value="Acyl-CoA-binding_sf"/>
</dbReference>
<feature type="domain" description="SWIM-type" evidence="4">
    <location>
        <begin position="20"/>
        <end position="57"/>
    </location>
</feature>
<evidence type="ECO:0000256" key="3">
    <source>
        <dbReference type="PROSITE-ProRule" id="PRU00325"/>
    </source>
</evidence>
<comment type="caution">
    <text evidence="6">The sequence shown here is derived from an EMBL/GenBank/DDBJ whole genome shotgun (WGS) entry which is preliminary data.</text>
</comment>
<evidence type="ECO:0000259" key="5">
    <source>
        <dbReference type="PROSITE" id="PS51228"/>
    </source>
</evidence>
<sequence>MEIFLEFVLPIAFSLIFSFFLAKLFSLSSSPSTNCDCDLVSGLKPCKHFIQKLVTCEQRGSETEKTHGFVAKVVEGASETQEKILLDDCCGSCDDVKIGDNEVLKEVEMERVVEEHFGEFGGGESESYAKFGTGLTKDEVSVARSEEIEFLESKCEARKIQKDDGRKCSTFDCKEMLMDKNNFFESEKMAKIESTKTVTRMTESEETEVSKSNCDNEVDEANKNQEDGGESSIFNCKQILVYRSNFFESENIAAVKSESAITEVGMARSEEIEVLESNCDNEIGERNRDEEDDVKVVSFDEDDDWEGIERTELERLFGAAVAFVGNKCNAGRISSIGSDVKMQLYGLHKIATVGPCREPQPMALKVSARANWNAWKQLGNMTPEIAMEQYVTILSRSIPGCIQDGIGGDIKPVSADAEACGELVCDLKAYQVAQLGAVDKSLSLFSRNVDELVRDPEDVKSSDISNVASENWLIQAKQMQFIPITSIKVALQTSLSFSAIKDVEFKAWKHQSVKYASLLVDLLVVFANKGLTAC</sequence>
<keyword evidence="3" id="KW-0863">Zinc-finger</keyword>
<evidence type="ECO:0000256" key="1">
    <source>
        <dbReference type="ARBA" id="ARBA00005567"/>
    </source>
</evidence>
<proteinExistence type="inferred from homology"/>
<evidence type="ECO:0000259" key="4">
    <source>
        <dbReference type="PROSITE" id="PS50966"/>
    </source>
</evidence>
<protein>
    <recommendedName>
        <fullName evidence="8">ACB domain-containing protein</fullName>
    </recommendedName>
</protein>
<dbReference type="AlphaFoldDB" id="A0AAP0QV84"/>
<dbReference type="GO" id="GO:0006631">
    <property type="term" value="P:fatty acid metabolic process"/>
    <property type="evidence" value="ECO:0007669"/>
    <property type="project" value="TreeGrafter"/>
</dbReference>
<evidence type="ECO:0000313" key="7">
    <source>
        <dbReference type="Proteomes" id="UP001428341"/>
    </source>
</evidence>
<dbReference type="GO" id="GO:0008270">
    <property type="term" value="F:zinc ion binding"/>
    <property type="evidence" value="ECO:0007669"/>
    <property type="project" value="UniProtKB-KW"/>
</dbReference>
<accession>A0AAP0QV84</accession>
<name>A0AAP0QV84_9ROSI</name>
<evidence type="ECO:0000313" key="6">
    <source>
        <dbReference type="EMBL" id="KAK9228387.1"/>
    </source>
</evidence>
<dbReference type="PANTHER" id="PTHR23310:SF105">
    <property type="entry name" value="ACYL-COA-BINDING DOMAIN-CONTAINING PROTEIN 5"/>
    <property type="match status" value="1"/>
</dbReference>
<feature type="domain" description="ACB" evidence="5">
    <location>
        <begin position="313"/>
        <end position="403"/>
    </location>
</feature>
<dbReference type="SUPFAM" id="SSF47027">
    <property type="entry name" value="Acyl-CoA binding protein"/>
    <property type="match status" value="1"/>
</dbReference>
<dbReference type="Pfam" id="PF00887">
    <property type="entry name" value="ACBP"/>
    <property type="match status" value="1"/>
</dbReference>
<comment type="similarity">
    <text evidence="1">Belongs to the ACBP family.</text>
</comment>
<dbReference type="InterPro" id="IPR007527">
    <property type="entry name" value="Znf_SWIM"/>
</dbReference>
<organism evidence="6 7">
    <name type="scientific">Citrus x changshan-huyou</name>
    <dbReference type="NCBI Taxonomy" id="2935761"/>
    <lineage>
        <taxon>Eukaryota</taxon>
        <taxon>Viridiplantae</taxon>
        <taxon>Streptophyta</taxon>
        <taxon>Embryophyta</taxon>
        <taxon>Tracheophyta</taxon>
        <taxon>Spermatophyta</taxon>
        <taxon>Magnoliopsida</taxon>
        <taxon>eudicotyledons</taxon>
        <taxon>Gunneridae</taxon>
        <taxon>Pentapetalae</taxon>
        <taxon>rosids</taxon>
        <taxon>malvids</taxon>
        <taxon>Sapindales</taxon>
        <taxon>Rutaceae</taxon>
        <taxon>Aurantioideae</taxon>
        <taxon>Citrus</taxon>
    </lineage>
</organism>